<reference evidence="3" key="2">
    <citation type="submission" date="2020-01" db="EMBL/GenBank/DDBJ databases">
        <authorList>
            <person name="Korhonen P.K.K."/>
            <person name="Guangxu M.G."/>
            <person name="Wang T.W."/>
            <person name="Stroehlein A.J.S."/>
            <person name="Young N.D."/>
            <person name="Ang C.-S.A."/>
            <person name="Fernando D.W.F."/>
            <person name="Lu H.L."/>
            <person name="Taylor S.T."/>
            <person name="Ehtesham M.E.M."/>
            <person name="Najaraj S.H.N."/>
            <person name="Harsha G.H.G."/>
            <person name="Madugundu A.M."/>
            <person name="Renuse S.R."/>
            <person name="Holt D.H."/>
            <person name="Pandey A.P."/>
            <person name="Papenfuss A.P."/>
            <person name="Gasser R.B.G."/>
            <person name="Fischer K.F."/>
        </authorList>
    </citation>
    <scope>NUCLEOTIDE SEQUENCE</scope>
    <source>
        <strain evidence="3">SSS_KF_BRIS2020</strain>
    </source>
</reference>
<evidence type="ECO:0000313" key="5">
    <source>
        <dbReference type="Proteomes" id="UP000070412"/>
    </source>
</evidence>
<organism evidence="3">
    <name type="scientific">Sarcoptes scabiei</name>
    <name type="common">Itch mite</name>
    <name type="synonym">Acarus scabiei</name>
    <dbReference type="NCBI Taxonomy" id="52283"/>
    <lineage>
        <taxon>Eukaryota</taxon>
        <taxon>Metazoa</taxon>
        <taxon>Ecdysozoa</taxon>
        <taxon>Arthropoda</taxon>
        <taxon>Chelicerata</taxon>
        <taxon>Arachnida</taxon>
        <taxon>Acari</taxon>
        <taxon>Acariformes</taxon>
        <taxon>Sarcoptiformes</taxon>
        <taxon>Astigmata</taxon>
        <taxon>Psoroptidia</taxon>
        <taxon>Sarcoptoidea</taxon>
        <taxon>Sarcoptidae</taxon>
        <taxon>Sarcoptinae</taxon>
        <taxon>Sarcoptes</taxon>
    </lineage>
</organism>
<dbReference type="SMART" id="SM00220">
    <property type="entry name" value="S_TKc"/>
    <property type="match status" value="1"/>
</dbReference>
<reference evidence="4" key="3">
    <citation type="submission" date="2022-06" db="UniProtKB">
        <authorList>
            <consortium name="EnsemblMetazoa"/>
        </authorList>
    </citation>
    <scope>IDENTIFICATION</scope>
</reference>
<keyword evidence="3" id="KW-0418">Kinase</keyword>
<dbReference type="InterPro" id="IPR050235">
    <property type="entry name" value="CK1_Ser-Thr_kinase"/>
</dbReference>
<name>A0A834RGW8_SARSC</name>
<dbReference type="Gene3D" id="1.10.510.10">
    <property type="entry name" value="Transferase(Phosphotransferase) domain 1"/>
    <property type="match status" value="1"/>
</dbReference>
<dbReference type="GO" id="GO:0005524">
    <property type="term" value="F:ATP binding"/>
    <property type="evidence" value="ECO:0007669"/>
    <property type="project" value="InterPro"/>
</dbReference>
<protein>
    <submittedName>
        <fullName evidence="3">Casein kinase I isoform gamma-1</fullName>
    </submittedName>
</protein>
<accession>A0A834RGW8</accession>
<dbReference type="CDD" id="cd14016">
    <property type="entry name" value="STKc_CK1"/>
    <property type="match status" value="1"/>
</dbReference>
<dbReference type="PROSITE" id="PS50011">
    <property type="entry name" value="PROTEIN_KINASE_DOM"/>
    <property type="match status" value="1"/>
</dbReference>
<feature type="domain" description="Protein kinase" evidence="2">
    <location>
        <begin position="66"/>
        <end position="333"/>
    </location>
</feature>
<dbReference type="OrthoDB" id="6498159at2759"/>
<dbReference type="SUPFAM" id="SSF56112">
    <property type="entry name" value="Protein kinase-like (PK-like)"/>
    <property type="match status" value="1"/>
</dbReference>
<evidence type="ECO:0000313" key="4">
    <source>
        <dbReference type="EnsemblMetazoa" id="KAF7496652.1"/>
    </source>
</evidence>
<dbReference type="InterPro" id="IPR000719">
    <property type="entry name" value="Prot_kinase_dom"/>
</dbReference>
<evidence type="ECO:0000259" key="2">
    <source>
        <dbReference type="PROSITE" id="PS50011"/>
    </source>
</evidence>
<dbReference type="Proteomes" id="UP000070412">
    <property type="component" value="Unassembled WGS sequence"/>
</dbReference>
<sequence length="396" mass="46123">MYPRGRKTGFDDCDTEEFPQPKSSQFRIFNPKDFQQQFNSKSESGSNAYHNDPHSPIGLTVGKSKFTISKYLSKGSFGCLYLGTHLGTNQEVAIKIERIDCEKPQLHLEYGFYKKLLQIPKGVPKIYTFGPCGRWNALVMELLGPNLEKMLELCGGRFSLRSIIQLVIQFLFLFRSIHECGLLYRDTKPANFLLGQPSTSKWWIIHVVDLGFCKEWRQEDGQHIPYQENKPFTGTVRYMSINNNLGHEQSRRDDLEALAYMMIYFFKGRLPWQGIIASTITKRYMKICQSKLETPIETLCSNMPNEFAMYLRKVRSLNFNERPDYGSLLTPFVDLLAREFVLDLNDKVYDWTQTHRIKPLYLRFPECNPTKPISNLNRKNYDGPDDYPEIYSRTLS</sequence>
<keyword evidence="3" id="KW-0808">Transferase</keyword>
<dbReference type="EMBL" id="WVUK01000003">
    <property type="protein sequence ID" value="KAF7496652.1"/>
    <property type="molecule type" value="Genomic_DNA"/>
</dbReference>
<feature type="region of interest" description="Disordered" evidence="1">
    <location>
        <begin position="1"/>
        <end position="23"/>
    </location>
</feature>
<dbReference type="InterPro" id="IPR011009">
    <property type="entry name" value="Kinase-like_dom_sf"/>
</dbReference>
<dbReference type="PANTHER" id="PTHR11909">
    <property type="entry name" value="CASEIN KINASE-RELATED"/>
    <property type="match status" value="1"/>
</dbReference>
<reference evidence="5" key="1">
    <citation type="journal article" date="2020" name="PLoS Negl. Trop. Dis.">
        <title>High-quality nuclear genome for Sarcoptes scabiei-A critical resource for a neglected parasite.</title>
        <authorList>
            <person name="Korhonen P.K."/>
            <person name="Gasser R.B."/>
            <person name="Ma G."/>
            <person name="Wang T."/>
            <person name="Stroehlein A.J."/>
            <person name="Young N.D."/>
            <person name="Ang C.S."/>
            <person name="Fernando D.D."/>
            <person name="Lu H.C."/>
            <person name="Taylor S."/>
            <person name="Reynolds S.L."/>
            <person name="Mofiz E."/>
            <person name="Najaraj S.H."/>
            <person name="Gowda H."/>
            <person name="Madugundu A."/>
            <person name="Renuse S."/>
            <person name="Holt D."/>
            <person name="Pandey A."/>
            <person name="Papenfuss A.T."/>
            <person name="Fischer K."/>
        </authorList>
    </citation>
    <scope>NUCLEOTIDE SEQUENCE [LARGE SCALE GENOMIC DNA]</scope>
</reference>
<evidence type="ECO:0000256" key="1">
    <source>
        <dbReference type="SAM" id="MobiDB-lite"/>
    </source>
</evidence>
<proteinExistence type="predicted"/>
<dbReference type="GO" id="GO:0004672">
    <property type="term" value="F:protein kinase activity"/>
    <property type="evidence" value="ECO:0007669"/>
    <property type="project" value="InterPro"/>
</dbReference>
<keyword evidence="5" id="KW-1185">Reference proteome</keyword>
<evidence type="ECO:0000313" key="3">
    <source>
        <dbReference type="EMBL" id="KAF7496652.1"/>
    </source>
</evidence>
<dbReference type="Pfam" id="PF00069">
    <property type="entry name" value="Pkinase"/>
    <property type="match status" value="1"/>
</dbReference>
<dbReference type="EnsemblMetazoa" id="SSS_374s_mrna">
    <property type="protein sequence ID" value="KAF7496652.1"/>
    <property type="gene ID" value="SSS_374"/>
</dbReference>
<gene>
    <name evidence="3" type="primary">SSS_374g</name>
    <name evidence="3" type="ORF">SSS_374</name>
</gene>
<dbReference type="AlphaFoldDB" id="A0A834RGW8"/>